<dbReference type="InterPro" id="IPR011009">
    <property type="entry name" value="Kinase-like_dom_sf"/>
</dbReference>
<sequence length="76" mass="8822">MQLTDLIEQFITPELITKKDLVSMTEELDDDGDMPQFVDFISRMLCWRPEDRATAENLLSHPWLSQKRPTNGLNGE</sequence>
<name>A0A2J5I281_9EURO</name>
<dbReference type="EMBL" id="KZ559515">
    <property type="protein sequence ID" value="PLN83937.1"/>
    <property type="molecule type" value="Genomic_DNA"/>
</dbReference>
<proteinExistence type="predicted"/>
<protein>
    <recommendedName>
        <fullName evidence="3">Protein kinase domain-containing protein</fullName>
    </recommendedName>
</protein>
<dbReference type="AlphaFoldDB" id="A0A2J5I281"/>
<evidence type="ECO:0000313" key="1">
    <source>
        <dbReference type="EMBL" id="PLN83937.1"/>
    </source>
</evidence>
<dbReference type="Gene3D" id="1.10.510.10">
    <property type="entry name" value="Transferase(Phosphotransferase) domain 1"/>
    <property type="match status" value="1"/>
</dbReference>
<dbReference type="SUPFAM" id="SSF56112">
    <property type="entry name" value="Protein kinase-like (PK-like)"/>
    <property type="match status" value="1"/>
</dbReference>
<dbReference type="Proteomes" id="UP000235023">
    <property type="component" value="Unassembled WGS sequence"/>
</dbReference>
<gene>
    <name evidence="1" type="ORF">BDW42DRAFT_163884</name>
</gene>
<evidence type="ECO:0000313" key="2">
    <source>
        <dbReference type="Proteomes" id="UP000235023"/>
    </source>
</evidence>
<reference evidence="2" key="1">
    <citation type="submission" date="2017-12" db="EMBL/GenBank/DDBJ databases">
        <authorList>
            <consortium name="DOE Joint Genome Institute"/>
            <person name="Mondo S.J."/>
            <person name="Kjaerbolling I."/>
            <person name="Vesth T.C."/>
            <person name="Frisvad J.C."/>
            <person name="Nybo J.L."/>
            <person name="Theobald S."/>
            <person name="Kuo A."/>
            <person name="Bowyer P."/>
            <person name="Matsuda Y."/>
            <person name="Lyhne E.K."/>
            <person name="Kogle M.E."/>
            <person name="Clum A."/>
            <person name="Lipzen A."/>
            <person name="Salamov A."/>
            <person name="Ngan C.Y."/>
            <person name="Daum C."/>
            <person name="Chiniquy J."/>
            <person name="Barry K."/>
            <person name="LaButti K."/>
            <person name="Haridas S."/>
            <person name="Simmons B.A."/>
            <person name="Magnuson J.K."/>
            <person name="Mortensen U.H."/>
            <person name="Larsen T.O."/>
            <person name="Grigoriev I.V."/>
            <person name="Baker S.E."/>
            <person name="Andersen M.R."/>
            <person name="Nordberg H.P."/>
            <person name="Cantor M.N."/>
            <person name="Hua S.X."/>
        </authorList>
    </citation>
    <scope>NUCLEOTIDE SEQUENCE [LARGE SCALE GENOMIC DNA]</scope>
    <source>
        <strain evidence="2">IBT 19404</strain>
    </source>
</reference>
<dbReference type="OrthoDB" id="5979581at2759"/>
<keyword evidence="2" id="KW-1185">Reference proteome</keyword>
<accession>A0A2J5I281</accession>
<organism evidence="1 2">
    <name type="scientific">Aspergillus taichungensis</name>
    <dbReference type="NCBI Taxonomy" id="482145"/>
    <lineage>
        <taxon>Eukaryota</taxon>
        <taxon>Fungi</taxon>
        <taxon>Dikarya</taxon>
        <taxon>Ascomycota</taxon>
        <taxon>Pezizomycotina</taxon>
        <taxon>Eurotiomycetes</taxon>
        <taxon>Eurotiomycetidae</taxon>
        <taxon>Eurotiales</taxon>
        <taxon>Aspergillaceae</taxon>
        <taxon>Aspergillus</taxon>
        <taxon>Aspergillus subgen. Circumdati</taxon>
    </lineage>
</organism>
<evidence type="ECO:0008006" key="3">
    <source>
        <dbReference type="Google" id="ProtNLM"/>
    </source>
</evidence>